<dbReference type="PANTHER" id="PTHR35596:SF1">
    <property type="entry name" value="MICROBIAL-TYPE PARG CATALYTIC DOMAIN-CONTAINING PROTEIN"/>
    <property type="match status" value="1"/>
</dbReference>
<dbReference type="InterPro" id="IPR043472">
    <property type="entry name" value="Macro_dom-like"/>
</dbReference>
<dbReference type="InterPro" id="IPR012664">
    <property type="entry name" value="CHP02452"/>
</dbReference>
<dbReference type="Pfam" id="PF10021">
    <property type="entry name" value="PARG_cat_microb"/>
    <property type="match status" value="1"/>
</dbReference>
<evidence type="ECO:0000259" key="1">
    <source>
        <dbReference type="Pfam" id="PF10021"/>
    </source>
</evidence>
<proteinExistence type="predicted"/>
<evidence type="ECO:0000313" key="3">
    <source>
        <dbReference type="Proteomes" id="UP001470230"/>
    </source>
</evidence>
<comment type="caution">
    <text evidence="2">The sequence shown here is derived from an EMBL/GenBank/DDBJ whole genome shotgun (WGS) entry which is preliminary data.</text>
</comment>
<protein>
    <recommendedName>
        <fullName evidence="1">Microbial-type PARG catalytic domain-containing protein</fullName>
    </recommendedName>
</protein>
<evidence type="ECO:0000313" key="2">
    <source>
        <dbReference type="EMBL" id="KAK8838586.1"/>
    </source>
</evidence>
<dbReference type="PIRSF" id="PIRSF014899">
    <property type="entry name" value="UCP014899"/>
    <property type="match status" value="1"/>
</dbReference>
<name>A0ABR2GXJ1_9EUKA</name>
<dbReference type="EMBL" id="JAPFFF010000055">
    <property type="protein sequence ID" value="KAK8838586.1"/>
    <property type="molecule type" value="Genomic_DNA"/>
</dbReference>
<sequence length="283" mass="32255">MSISIQKLPDSVLNCRNLEAKNCLNACKQGYYVNKKNQKIQISEMINNCLLNTKSYPPKHQFTIPHLSEKRDGIIEIHNESTLRGTYRMVVEESKENVCALNFANAFTPGGGFLSTARAQEETLCRSSSLYYSLIQKMDFYRYHQNKRDNKASNYIIFSPDCPTWKTDNYEILDQPYLTSYITSAAVMNSGMQNRNQVKKIHDERIKAIINCAISNNVKNIVLGAFGCGAFLNNPEDVAKSFKKYLVDEEMRFYFESISFSIIGFKPTNINAFSSVFGIPVCE</sequence>
<keyword evidence="3" id="KW-1185">Reference proteome</keyword>
<dbReference type="Proteomes" id="UP001470230">
    <property type="component" value="Unassembled WGS sequence"/>
</dbReference>
<dbReference type="NCBIfam" id="TIGR02452">
    <property type="entry name" value="TIGR02452 family protein"/>
    <property type="match status" value="1"/>
</dbReference>
<feature type="domain" description="Microbial-type PARG catalytic" evidence="1">
    <location>
        <begin position="20"/>
        <end position="166"/>
    </location>
</feature>
<dbReference type="InterPro" id="IPR019261">
    <property type="entry name" value="PARG_cat_microbial"/>
</dbReference>
<gene>
    <name evidence="2" type="ORF">M9Y10_033218</name>
</gene>
<dbReference type="Gene3D" id="3.40.220.10">
    <property type="entry name" value="Leucine Aminopeptidase, subunit E, domain 1"/>
    <property type="match status" value="1"/>
</dbReference>
<accession>A0ABR2GXJ1</accession>
<reference evidence="2 3" key="1">
    <citation type="submission" date="2024-04" db="EMBL/GenBank/DDBJ databases">
        <title>Tritrichomonas musculus Genome.</title>
        <authorList>
            <person name="Alves-Ferreira E."/>
            <person name="Grigg M."/>
            <person name="Lorenzi H."/>
            <person name="Galac M."/>
        </authorList>
    </citation>
    <scope>NUCLEOTIDE SEQUENCE [LARGE SCALE GENOMIC DNA]</scope>
    <source>
        <strain evidence="2 3">EAF2021</strain>
    </source>
</reference>
<organism evidence="2 3">
    <name type="scientific">Tritrichomonas musculus</name>
    <dbReference type="NCBI Taxonomy" id="1915356"/>
    <lineage>
        <taxon>Eukaryota</taxon>
        <taxon>Metamonada</taxon>
        <taxon>Parabasalia</taxon>
        <taxon>Tritrichomonadida</taxon>
        <taxon>Tritrichomonadidae</taxon>
        <taxon>Tritrichomonas</taxon>
    </lineage>
</organism>
<dbReference type="PANTHER" id="PTHR35596">
    <property type="entry name" value="DUF2263 DOMAIN-CONTAINING PROTEIN"/>
    <property type="match status" value="1"/>
</dbReference>